<dbReference type="PANTHER" id="PTHR23146">
    <property type="entry name" value="LEO1 PROTEIN"/>
    <property type="match status" value="1"/>
</dbReference>
<dbReference type="Pfam" id="PF04004">
    <property type="entry name" value="Leo1"/>
    <property type="match status" value="1"/>
</dbReference>
<gene>
    <name evidence="2" type="ORF">U9M48_011361</name>
</gene>
<feature type="compositionally biased region" description="Basic residues" evidence="1">
    <location>
        <begin position="471"/>
        <end position="480"/>
    </location>
</feature>
<feature type="compositionally biased region" description="Acidic residues" evidence="1">
    <location>
        <begin position="58"/>
        <end position="69"/>
    </location>
</feature>
<feature type="compositionally biased region" description="Basic and acidic residues" evidence="1">
    <location>
        <begin position="112"/>
        <end position="150"/>
    </location>
</feature>
<evidence type="ECO:0000256" key="1">
    <source>
        <dbReference type="SAM" id="MobiDB-lite"/>
    </source>
</evidence>
<dbReference type="GO" id="GO:0032968">
    <property type="term" value="P:positive regulation of transcription elongation by RNA polymerase II"/>
    <property type="evidence" value="ECO:0007669"/>
    <property type="project" value="TreeGrafter"/>
</dbReference>
<organism evidence="2 3">
    <name type="scientific">Paspalum notatum var. saurae</name>
    <dbReference type="NCBI Taxonomy" id="547442"/>
    <lineage>
        <taxon>Eukaryota</taxon>
        <taxon>Viridiplantae</taxon>
        <taxon>Streptophyta</taxon>
        <taxon>Embryophyta</taxon>
        <taxon>Tracheophyta</taxon>
        <taxon>Spermatophyta</taxon>
        <taxon>Magnoliopsida</taxon>
        <taxon>Liliopsida</taxon>
        <taxon>Poales</taxon>
        <taxon>Poaceae</taxon>
        <taxon>PACMAD clade</taxon>
        <taxon>Panicoideae</taxon>
        <taxon>Andropogonodae</taxon>
        <taxon>Paspaleae</taxon>
        <taxon>Paspalinae</taxon>
        <taxon>Paspalum</taxon>
    </lineage>
</organism>
<feature type="compositionally biased region" description="Acidic residues" evidence="1">
    <location>
        <begin position="86"/>
        <end position="111"/>
    </location>
</feature>
<dbReference type="InterPro" id="IPR007149">
    <property type="entry name" value="Leo1"/>
</dbReference>
<feature type="region of interest" description="Disordered" evidence="1">
    <location>
        <begin position="535"/>
        <end position="667"/>
    </location>
</feature>
<protein>
    <submittedName>
        <fullName evidence="2">Uncharacterized protein</fullName>
    </submittedName>
</protein>
<keyword evidence="3" id="KW-1185">Reference proteome</keyword>
<feature type="compositionally biased region" description="Basic and acidic residues" evidence="1">
    <location>
        <begin position="201"/>
        <end position="213"/>
    </location>
</feature>
<dbReference type="EMBL" id="CP144747">
    <property type="protein sequence ID" value="WVZ61499.1"/>
    <property type="molecule type" value="Genomic_DNA"/>
</dbReference>
<feature type="compositionally biased region" description="Acidic residues" evidence="1">
    <location>
        <begin position="26"/>
        <end position="42"/>
    </location>
</feature>
<accession>A0AAQ3SV69</accession>
<feature type="compositionally biased region" description="Basic and acidic residues" evidence="1">
    <location>
        <begin position="444"/>
        <end position="461"/>
    </location>
</feature>
<feature type="compositionally biased region" description="Acidic residues" evidence="1">
    <location>
        <begin position="240"/>
        <end position="264"/>
    </location>
</feature>
<feature type="compositionally biased region" description="Acidic residues" evidence="1">
    <location>
        <begin position="564"/>
        <end position="580"/>
    </location>
</feature>
<feature type="compositionally biased region" description="Basic and acidic residues" evidence="1">
    <location>
        <begin position="70"/>
        <end position="85"/>
    </location>
</feature>
<feature type="region of interest" description="Disordered" evidence="1">
    <location>
        <begin position="444"/>
        <end position="516"/>
    </location>
</feature>
<evidence type="ECO:0000313" key="2">
    <source>
        <dbReference type="EMBL" id="WVZ61499.1"/>
    </source>
</evidence>
<dbReference type="GO" id="GO:0016593">
    <property type="term" value="C:Cdc73/Paf1 complex"/>
    <property type="evidence" value="ECO:0007669"/>
    <property type="project" value="InterPro"/>
</dbReference>
<feature type="compositionally biased region" description="Basic and acidic residues" evidence="1">
    <location>
        <begin position="1"/>
        <end position="15"/>
    </location>
</feature>
<feature type="compositionally biased region" description="Acidic residues" evidence="1">
    <location>
        <begin position="499"/>
        <end position="508"/>
    </location>
</feature>
<dbReference type="PANTHER" id="PTHR23146:SF0">
    <property type="entry name" value="RNA POLYMERASE-ASSOCIATED PROTEIN LEO1"/>
    <property type="match status" value="1"/>
</dbReference>
<sequence>MAGGDRERDVEEETRNQMMQNLFGDQSEDEDDADDDDVEVVDEDAHHQPPPAQHHQELDDDVDEDEEDDARSHAHDRSGGYHSEEVDGEAENGGEGEGESEGQVGMEEESDGEAHRADLDQGESDGDKVQSSPERELDEQRMEPDARGMDSEDEGYQQRVVTSRRRGVVASDSEGSEDNYYDAAEEDEEAHQARKQSSLVEEERDHEVVRDVFGDSDEDEPGPYRARHEIDEDSHRPPMEDEGQYENDMQPDDAVADEDMQYESDENRELKPKEKPVGPPLNLVVPFKQPPAHPSKMNVIKVSNIMGIDPKPFDPKTYVEEDVFVTDESGTKKRIRLEDNIVRWRNVRNKDGTTSCESNARFVKWKDGSMQLLIGNEVLDISVHEAHHDQSHLFLRNGKGILQSQGRLLHKMRFMPSSLSSKSHRLLTALVDSQNKKTVKMQKWFENKDPERVKQEKERAEGQNIRAHSILQRKREKVNRKYTQPPRPRRQLSPGFLEDALDEDEEPDYGSRRVPGRRRFEDELEAEALAERRIINAKKSNMSRSVPRKPAYPPARPPRRQADEYSESEREESEYETEGEDIQHSPTRGRGDDIDEEDEYEEDVDEEEPLSDEEMEAPKRRRESGSGGHRRDELVSEDEDEDESPPRKQPAVQHRRKAVVFDDSDED</sequence>
<dbReference type="AlphaFoldDB" id="A0AAQ3SV69"/>
<evidence type="ECO:0000313" key="3">
    <source>
        <dbReference type="Proteomes" id="UP001341281"/>
    </source>
</evidence>
<reference evidence="2 3" key="1">
    <citation type="submission" date="2024-02" db="EMBL/GenBank/DDBJ databases">
        <title>High-quality chromosome-scale genome assembly of Pensacola bahiagrass (Paspalum notatum Flugge var. saurae).</title>
        <authorList>
            <person name="Vega J.M."/>
            <person name="Podio M."/>
            <person name="Orjuela J."/>
            <person name="Siena L.A."/>
            <person name="Pessino S.C."/>
            <person name="Combes M.C."/>
            <person name="Mariac C."/>
            <person name="Albertini E."/>
            <person name="Pupilli F."/>
            <person name="Ortiz J.P.A."/>
            <person name="Leblanc O."/>
        </authorList>
    </citation>
    <scope>NUCLEOTIDE SEQUENCE [LARGE SCALE GENOMIC DNA]</scope>
    <source>
        <strain evidence="2">R1</strain>
        <tissue evidence="2">Leaf</tissue>
    </source>
</reference>
<feature type="compositionally biased region" description="Basic and acidic residues" evidence="1">
    <location>
        <begin position="226"/>
        <end position="239"/>
    </location>
</feature>
<dbReference type="GO" id="GO:1990269">
    <property type="term" value="F:RNA polymerase II C-terminal domain phosphoserine binding"/>
    <property type="evidence" value="ECO:0007669"/>
    <property type="project" value="TreeGrafter"/>
</dbReference>
<name>A0AAQ3SV69_PASNO</name>
<proteinExistence type="predicted"/>
<dbReference type="GO" id="GO:0006368">
    <property type="term" value="P:transcription elongation by RNA polymerase II"/>
    <property type="evidence" value="ECO:0007669"/>
    <property type="project" value="InterPro"/>
</dbReference>
<feature type="region of interest" description="Disordered" evidence="1">
    <location>
        <begin position="1"/>
        <end position="281"/>
    </location>
</feature>
<feature type="compositionally biased region" description="Acidic residues" evidence="1">
    <location>
        <begin position="174"/>
        <end position="189"/>
    </location>
</feature>
<feature type="compositionally biased region" description="Basic and acidic residues" evidence="1">
    <location>
        <begin position="265"/>
        <end position="276"/>
    </location>
</feature>
<feature type="compositionally biased region" description="Acidic residues" evidence="1">
    <location>
        <begin position="593"/>
        <end position="615"/>
    </location>
</feature>
<dbReference type="Proteomes" id="UP001341281">
    <property type="component" value="Chromosome 03"/>
</dbReference>